<proteinExistence type="predicted"/>
<sequence length="79" mass="8394">QHLHVWHAYKARGEGGAAAVTIPPARLRKRPLGVCHSVPPTAPRACAGTLPMSETGEAAGLRLPLFTPQLPKETTPRPV</sequence>
<dbReference type="EMBL" id="GBEZ01011680">
    <property type="protein sequence ID" value="JAC74126.1"/>
    <property type="molecule type" value="Transcribed_RNA"/>
</dbReference>
<name>A0A061RUC4_9CHLO</name>
<protein>
    <submittedName>
        <fullName evidence="1">Uncharacterized protein</fullName>
    </submittedName>
</protein>
<accession>A0A061RUC4</accession>
<feature type="non-terminal residue" evidence="1">
    <location>
        <position position="79"/>
    </location>
</feature>
<reference evidence="1" key="1">
    <citation type="submission" date="2014-05" db="EMBL/GenBank/DDBJ databases">
        <title>The transcriptome of the halophilic microalga Tetraselmis sp. GSL018 isolated from the Great Salt Lake, Utah.</title>
        <authorList>
            <person name="Jinkerson R.E."/>
            <person name="D'Adamo S."/>
            <person name="Posewitz M.C."/>
        </authorList>
    </citation>
    <scope>NUCLEOTIDE SEQUENCE</scope>
    <source>
        <strain evidence="1">GSL018</strain>
    </source>
</reference>
<evidence type="ECO:0000313" key="1">
    <source>
        <dbReference type="EMBL" id="JAC74126.1"/>
    </source>
</evidence>
<dbReference type="AlphaFoldDB" id="A0A061RUC4"/>
<gene>
    <name evidence="1" type="ORF">TSPGSL018_26813</name>
</gene>
<feature type="non-terminal residue" evidence="1">
    <location>
        <position position="1"/>
    </location>
</feature>
<organism evidence="1">
    <name type="scientific">Tetraselmis sp. GSL018</name>
    <dbReference type="NCBI Taxonomy" id="582737"/>
    <lineage>
        <taxon>Eukaryota</taxon>
        <taxon>Viridiplantae</taxon>
        <taxon>Chlorophyta</taxon>
        <taxon>core chlorophytes</taxon>
        <taxon>Chlorodendrophyceae</taxon>
        <taxon>Chlorodendrales</taxon>
        <taxon>Chlorodendraceae</taxon>
        <taxon>Tetraselmis</taxon>
    </lineage>
</organism>